<evidence type="ECO:0000256" key="7">
    <source>
        <dbReference type="PIRNR" id="PIRNR000194"/>
    </source>
</evidence>
<comment type="catalytic activity">
    <reaction evidence="7">
        <text>(6S)-5,6,7,8-tetrahydrofolate + NADP(+) = 7,8-dihydrofolate + NADPH + H(+)</text>
        <dbReference type="Rhea" id="RHEA:15009"/>
        <dbReference type="ChEBI" id="CHEBI:15378"/>
        <dbReference type="ChEBI" id="CHEBI:57451"/>
        <dbReference type="ChEBI" id="CHEBI:57453"/>
        <dbReference type="ChEBI" id="CHEBI:57783"/>
        <dbReference type="ChEBI" id="CHEBI:58349"/>
        <dbReference type="EC" id="1.5.1.3"/>
    </reaction>
</comment>
<dbReference type="CDD" id="cd00209">
    <property type="entry name" value="DHFR"/>
    <property type="match status" value="1"/>
</dbReference>
<evidence type="ECO:0000259" key="9">
    <source>
        <dbReference type="PROSITE" id="PS51330"/>
    </source>
</evidence>
<gene>
    <name evidence="10" type="ORF">JOF54_001208</name>
</gene>
<evidence type="ECO:0000256" key="8">
    <source>
        <dbReference type="RuleBase" id="RU004474"/>
    </source>
</evidence>
<evidence type="ECO:0000256" key="1">
    <source>
        <dbReference type="ARBA" id="ARBA00004903"/>
    </source>
</evidence>
<sequence>MAGAQVVAVVAVARNGVIGSGPDIPWHVPGDQARFKRLTLGHPLVMGRLTYDAIGRPLPGRTTLVVSRDPAFGPDGVEVHRDVDAALDRALALDDDLVVVAGGGQVYRAAWERLDALEVTEVDAEPAGDVFFPAVDPADWVETAREPHEGHAFVRYERRRPDDAG</sequence>
<dbReference type="Gene3D" id="3.40.430.10">
    <property type="entry name" value="Dihydrofolate Reductase, subunit A"/>
    <property type="match status" value="1"/>
</dbReference>
<name>A0ABS4Z5M5_9ACTN</name>
<dbReference type="GO" id="GO:0004146">
    <property type="term" value="F:dihydrofolate reductase activity"/>
    <property type="evidence" value="ECO:0007669"/>
    <property type="project" value="UniProtKB-EC"/>
</dbReference>
<dbReference type="PROSITE" id="PS00075">
    <property type="entry name" value="DHFR_1"/>
    <property type="match status" value="1"/>
</dbReference>
<organism evidence="10 11">
    <name type="scientific">Microlunatus capsulatus</name>
    <dbReference type="NCBI Taxonomy" id="99117"/>
    <lineage>
        <taxon>Bacteria</taxon>
        <taxon>Bacillati</taxon>
        <taxon>Actinomycetota</taxon>
        <taxon>Actinomycetes</taxon>
        <taxon>Propionibacteriales</taxon>
        <taxon>Propionibacteriaceae</taxon>
        <taxon>Microlunatus</taxon>
    </lineage>
</organism>
<evidence type="ECO:0000256" key="2">
    <source>
        <dbReference type="ARBA" id="ARBA00009539"/>
    </source>
</evidence>
<dbReference type="PANTHER" id="PTHR48069:SF3">
    <property type="entry name" value="DIHYDROFOLATE REDUCTASE"/>
    <property type="match status" value="1"/>
</dbReference>
<keyword evidence="4 7" id="KW-0554">One-carbon metabolism</keyword>
<dbReference type="PROSITE" id="PS51330">
    <property type="entry name" value="DHFR_2"/>
    <property type="match status" value="1"/>
</dbReference>
<dbReference type="PRINTS" id="PR00070">
    <property type="entry name" value="DHFR"/>
</dbReference>
<evidence type="ECO:0000256" key="5">
    <source>
        <dbReference type="ARBA" id="ARBA00022857"/>
    </source>
</evidence>
<comment type="caution">
    <text evidence="10">The sequence shown here is derived from an EMBL/GenBank/DDBJ whole genome shotgun (WGS) entry which is preliminary data.</text>
</comment>
<dbReference type="RefSeq" id="WP_307803877.1">
    <property type="nucleotide sequence ID" value="NZ_BAAAMH010000012.1"/>
</dbReference>
<feature type="domain" description="DHFR" evidence="9">
    <location>
        <begin position="5"/>
        <end position="165"/>
    </location>
</feature>
<keyword evidence="5 7" id="KW-0521">NADP</keyword>
<dbReference type="SUPFAM" id="SSF53597">
    <property type="entry name" value="Dihydrofolate reductase-like"/>
    <property type="match status" value="1"/>
</dbReference>
<evidence type="ECO:0000256" key="6">
    <source>
        <dbReference type="ARBA" id="ARBA00023002"/>
    </source>
</evidence>
<dbReference type="Pfam" id="PF00186">
    <property type="entry name" value="DHFR_1"/>
    <property type="match status" value="1"/>
</dbReference>
<evidence type="ECO:0000313" key="10">
    <source>
        <dbReference type="EMBL" id="MBP2416286.1"/>
    </source>
</evidence>
<dbReference type="PIRSF" id="PIRSF000194">
    <property type="entry name" value="DHFR"/>
    <property type="match status" value="1"/>
</dbReference>
<accession>A0ABS4Z5M5</accession>
<reference evidence="10 11" key="1">
    <citation type="submission" date="2021-03" db="EMBL/GenBank/DDBJ databases">
        <title>Sequencing the genomes of 1000 actinobacteria strains.</title>
        <authorList>
            <person name="Klenk H.-P."/>
        </authorList>
    </citation>
    <scope>NUCLEOTIDE SEQUENCE [LARGE SCALE GENOMIC DNA]</scope>
    <source>
        <strain evidence="10 11">DSM 12936</strain>
    </source>
</reference>
<keyword evidence="6 7" id="KW-0560">Oxidoreductase</keyword>
<dbReference type="InterPro" id="IPR001796">
    <property type="entry name" value="DHFR_dom"/>
</dbReference>
<evidence type="ECO:0000313" key="11">
    <source>
        <dbReference type="Proteomes" id="UP000758168"/>
    </source>
</evidence>
<dbReference type="InterPro" id="IPR024072">
    <property type="entry name" value="DHFR-like_dom_sf"/>
</dbReference>
<comment type="similarity">
    <text evidence="2 7 8">Belongs to the dihydrofolate reductase family.</text>
</comment>
<keyword evidence="11" id="KW-1185">Reference proteome</keyword>
<comment type="pathway">
    <text evidence="1 7">Cofactor biosynthesis; tetrahydrofolate biosynthesis; 5,6,7,8-tetrahydrofolate from 7,8-dihydrofolate: step 1/1.</text>
</comment>
<dbReference type="Proteomes" id="UP000758168">
    <property type="component" value="Unassembled WGS sequence"/>
</dbReference>
<protein>
    <recommendedName>
        <fullName evidence="3 7">Dihydrofolate reductase</fullName>
        <ecNumber evidence="3 7">1.5.1.3</ecNumber>
    </recommendedName>
</protein>
<dbReference type="EMBL" id="JAGIOB010000001">
    <property type="protein sequence ID" value="MBP2416286.1"/>
    <property type="molecule type" value="Genomic_DNA"/>
</dbReference>
<dbReference type="InterPro" id="IPR012259">
    <property type="entry name" value="DHFR"/>
</dbReference>
<comment type="function">
    <text evidence="7">Key enzyme in folate metabolism. Catalyzes an essential reaction for de novo glycine and purine synthesis, and for DNA precursor synthesis.</text>
</comment>
<evidence type="ECO:0000256" key="4">
    <source>
        <dbReference type="ARBA" id="ARBA00022563"/>
    </source>
</evidence>
<evidence type="ECO:0000256" key="3">
    <source>
        <dbReference type="ARBA" id="ARBA00012856"/>
    </source>
</evidence>
<dbReference type="EC" id="1.5.1.3" evidence="3 7"/>
<dbReference type="InterPro" id="IPR017925">
    <property type="entry name" value="DHFR_CS"/>
</dbReference>
<proteinExistence type="inferred from homology"/>
<dbReference type="PANTHER" id="PTHR48069">
    <property type="entry name" value="DIHYDROFOLATE REDUCTASE"/>
    <property type="match status" value="1"/>
</dbReference>